<evidence type="ECO:0000259" key="1">
    <source>
        <dbReference type="PROSITE" id="PS51352"/>
    </source>
</evidence>
<dbReference type="InterPro" id="IPR013766">
    <property type="entry name" value="Thioredoxin_domain"/>
</dbReference>
<evidence type="ECO:0000313" key="2">
    <source>
        <dbReference type="EMBL" id="RXR03511.1"/>
    </source>
</evidence>
<dbReference type="AlphaFoldDB" id="A0A4Q1JT64"/>
<evidence type="ECO:0000313" key="3">
    <source>
        <dbReference type="Proteomes" id="UP000289784"/>
    </source>
</evidence>
<dbReference type="RefSeq" id="WP_129471823.1">
    <property type="nucleotide sequence ID" value="NZ_SAWZ01000007.1"/>
</dbReference>
<organism evidence="2 3">
    <name type="scientific">Pseudoxanthomonas composti</name>
    <dbReference type="NCBI Taxonomy" id="2137479"/>
    <lineage>
        <taxon>Bacteria</taxon>
        <taxon>Pseudomonadati</taxon>
        <taxon>Pseudomonadota</taxon>
        <taxon>Gammaproteobacteria</taxon>
        <taxon>Lysobacterales</taxon>
        <taxon>Lysobacteraceae</taxon>
        <taxon>Pseudoxanthomonas</taxon>
    </lineage>
</organism>
<dbReference type="Pfam" id="PF08534">
    <property type="entry name" value="Redoxin"/>
    <property type="match status" value="1"/>
</dbReference>
<dbReference type="InterPro" id="IPR036249">
    <property type="entry name" value="Thioredoxin-like_sf"/>
</dbReference>
<dbReference type="PROSITE" id="PS51352">
    <property type="entry name" value="THIOREDOXIN_2"/>
    <property type="match status" value="1"/>
</dbReference>
<dbReference type="OrthoDB" id="9796554at2"/>
<keyword evidence="3" id="KW-1185">Reference proteome</keyword>
<dbReference type="InterPro" id="IPR006311">
    <property type="entry name" value="TAT_signal"/>
</dbReference>
<dbReference type="Proteomes" id="UP000289784">
    <property type="component" value="Unassembled WGS sequence"/>
</dbReference>
<dbReference type="EMBL" id="SAWZ01000007">
    <property type="protein sequence ID" value="RXR03511.1"/>
    <property type="molecule type" value="Genomic_DNA"/>
</dbReference>
<dbReference type="SUPFAM" id="SSF52833">
    <property type="entry name" value="Thioredoxin-like"/>
    <property type="match status" value="1"/>
</dbReference>
<dbReference type="GO" id="GO:0016491">
    <property type="term" value="F:oxidoreductase activity"/>
    <property type="evidence" value="ECO:0007669"/>
    <property type="project" value="InterPro"/>
</dbReference>
<feature type="domain" description="Thioredoxin" evidence="1">
    <location>
        <begin position="49"/>
        <end position="191"/>
    </location>
</feature>
<sequence>MPSHRAVLLVALAAAVAGAAAGVYWSGPRLDRTQAPAPATAADATVAVADIGAPMPPLTLPGLDGQPVDLAARYRGRPLLINAWASWCGPCVEEMPALDAFARSQGARGVQVIGLALDTPEAVRAFLTRVPVHYPIVHQLPAADDASVRLGNGQGVLPYSVLIGADGRILKRKLGPFRPGELEAWTRGAEIQTND</sequence>
<dbReference type="InterPro" id="IPR050553">
    <property type="entry name" value="Thioredoxin_ResA/DsbE_sf"/>
</dbReference>
<dbReference type="PANTHER" id="PTHR42852">
    <property type="entry name" value="THIOL:DISULFIDE INTERCHANGE PROTEIN DSBE"/>
    <property type="match status" value="1"/>
</dbReference>
<comment type="caution">
    <text evidence="2">The sequence shown here is derived from an EMBL/GenBank/DDBJ whole genome shotgun (WGS) entry which is preliminary data.</text>
</comment>
<dbReference type="PROSITE" id="PS51318">
    <property type="entry name" value="TAT"/>
    <property type="match status" value="1"/>
</dbReference>
<accession>A0A4Q1JT64</accession>
<reference evidence="2 3" key="1">
    <citation type="submission" date="2019-01" db="EMBL/GenBank/DDBJ databases">
        <title>Pseudoxanthomonas composti sp. nov., isolated from compost.</title>
        <authorList>
            <person name="Yang G."/>
        </authorList>
    </citation>
    <scope>NUCLEOTIDE SEQUENCE [LARGE SCALE GENOMIC DNA]</scope>
    <source>
        <strain evidence="2 3">GSS15</strain>
    </source>
</reference>
<dbReference type="Gene3D" id="3.40.30.10">
    <property type="entry name" value="Glutaredoxin"/>
    <property type="match status" value="1"/>
</dbReference>
<proteinExistence type="predicted"/>
<protein>
    <submittedName>
        <fullName evidence="2">TlpA family protein disulfide reductase</fullName>
    </submittedName>
</protein>
<name>A0A4Q1JT64_9GAMM</name>
<gene>
    <name evidence="2" type="ORF">EPA99_13850</name>
</gene>
<dbReference type="CDD" id="cd02966">
    <property type="entry name" value="TlpA_like_family"/>
    <property type="match status" value="1"/>
</dbReference>
<dbReference type="PANTHER" id="PTHR42852:SF18">
    <property type="entry name" value="CHROMOSOME UNDETERMINED SCAFFOLD_47, WHOLE GENOME SHOTGUN SEQUENCE"/>
    <property type="match status" value="1"/>
</dbReference>
<dbReference type="InterPro" id="IPR013740">
    <property type="entry name" value="Redoxin"/>
</dbReference>